<evidence type="ECO:0000256" key="2">
    <source>
        <dbReference type="ARBA" id="ARBA00023015"/>
    </source>
</evidence>
<sequence length="469" mass="51724">MQPPHQYSRISLAELKAQIVKKLGPEVSQQYFYYLNKLLSLKLTKVEFNKLCLRIVGRENISLHNQFIRSILKNACSSKFPPPLIQDEEVFKPTQVVGNKEPSSDGYKQNGSHPGISHASNPPAFSNGDILPLSPRKTRSGIRDRRYVDRRSSLGPNGKTSFASQQLSTTHSSDFDVILENGYSTPPDLQRQAQHHQGLALQAQKEGVVSGYQPATLSVIKRSPDDPVHVNSKDQTEVLVREEGKELSARSLLCAPLGIPLCPFSVGGARRALPLASSSKCVSSVNSGGLLDTVTLRERMEQIAATQGLEGVPMDCANLLNNGLDAFLKGLIRSCLELKGASSGHEPMKNSTHKHRNHFKLVNGVRPSHHYQMQNINRPLQEMQEHRPHCPISLVDFRVAMELNPQQLGEDWPLLLEQISGLGLISMGSKGMPSFRPLDSLDKVTLLNGLLNQSTALEVKQIPLLDDGD</sequence>
<dbReference type="PANTHER" id="PTHR21277:SF5">
    <property type="entry name" value="TRANSCRIPTIONAL ADAPTER 1"/>
    <property type="match status" value="1"/>
</dbReference>
<keyword evidence="7" id="KW-1185">Reference proteome</keyword>
<dbReference type="GO" id="GO:0000124">
    <property type="term" value="C:SAGA complex"/>
    <property type="evidence" value="ECO:0007669"/>
    <property type="project" value="UniProtKB-ARBA"/>
</dbReference>
<dbReference type="EMBL" id="CAUOFW020009724">
    <property type="protein sequence ID" value="CAK9186865.1"/>
    <property type="molecule type" value="Genomic_DNA"/>
</dbReference>
<dbReference type="AlphaFoldDB" id="A0ABC8V0J9"/>
<dbReference type="PANTHER" id="PTHR21277">
    <property type="entry name" value="TRANSCRIPTIONAL ADAPTER 1"/>
    <property type="match status" value="1"/>
</dbReference>
<evidence type="ECO:0000313" key="6">
    <source>
        <dbReference type="EMBL" id="CAK9186865.1"/>
    </source>
</evidence>
<protein>
    <recommendedName>
        <fullName evidence="8">Transcriptional coactivator Hfi1/Transcriptional adapter 1</fullName>
    </recommendedName>
</protein>
<dbReference type="CDD" id="cd22933">
    <property type="entry name" value="HFD_HFI1"/>
    <property type="match status" value="1"/>
</dbReference>
<organism evidence="6 7">
    <name type="scientific">Ilex paraguariensis</name>
    <name type="common">yerba mate</name>
    <dbReference type="NCBI Taxonomy" id="185542"/>
    <lineage>
        <taxon>Eukaryota</taxon>
        <taxon>Viridiplantae</taxon>
        <taxon>Streptophyta</taxon>
        <taxon>Embryophyta</taxon>
        <taxon>Tracheophyta</taxon>
        <taxon>Spermatophyta</taxon>
        <taxon>Magnoliopsida</taxon>
        <taxon>eudicotyledons</taxon>
        <taxon>Gunneridae</taxon>
        <taxon>Pentapetalae</taxon>
        <taxon>asterids</taxon>
        <taxon>campanulids</taxon>
        <taxon>Aquifoliales</taxon>
        <taxon>Aquifoliaceae</taxon>
        <taxon>Ilex</taxon>
    </lineage>
</organism>
<evidence type="ECO:0000313" key="7">
    <source>
        <dbReference type="Proteomes" id="UP001642360"/>
    </source>
</evidence>
<name>A0ABC8V0J9_9AQUA</name>
<dbReference type="GO" id="GO:0005634">
    <property type="term" value="C:nucleus"/>
    <property type="evidence" value="ECO:0007669"/>
    <property type="project" value="UniProtKB-SubCell"/>
</dbReference>
<evidence type="ECO:0000256" key="1">
    <source>
        <dbReference type="ARBA" id="ARBA00004123"/>
    </source>
</evidence>
<feature type="compositionally biased region" description="Polar residues" evidence="5">
    <location>
        <begin position="106"/>
        <end position="124"/>
    </location>
</feature>
<keyword evidence="3" id="KW-0804">Transcription</keyword>
<comment type="caution">
    <text evidence="6">The sequence shown here is derived from an EMBL/GenBank/DDBJ whole genome shotgun (WGS) entry which is preliminary data.</text>
</comment>
<evidence type="ECO:0008006" key="8">
    <source>
        <dbReference type="Google" id="ProtNLM"/>
    </source>
</evidence>
<feature type="compositionally biased region" description="Polar residues" evidence="5">
    <location>
        <begin position="154"/>
        <end position="168"/>
    </location>
</feature>
<comment type="subcellular location">
    <subcellularLocation>
        <location evidence="1">Nucleus</location>
    </subcellularLocation>
</comment>
<feature type="region of interest" description="Disordered" evidence="5">
    <location>
        <begin position="95"/>
        <end position="168"/>
    </location>
</feature>
<keyword evidence="4" id="KW-0539">Nucleus</keyword>
<keyword evidence="2" id="KW-0805">Transcription regulation</keyword>
<proteinExistence type="predicted"/>
<reference evidence="6 7" key="1">
    <citation type="submission" date="2024-02" db="EMBL/GenBank/DDBJ databases">
        <authorList>
            <person name="Vignale AGUSTIN F."/>
            <person name="Sosa J E."/>
            <person name="Modenutti C."/>
        </authorList>
    </citation>
    <scope>NUCLEOTIDE SEQUENCE [LARGE SCALE GENOMIC DNA]</scope>
</reference>
<gene>
    <name evidence="6" type="ORF">ILEXP_LOCUS57368</name>
</gene>
<evidence type="ECO:0000256" key="3">
    <source>
        <dbReference type="ARBA" id="ARBA00023163"/>
    </source>
</evidence>
<evidence type="ECO:0000256" key="4">
    <source>
        <dbReference type="ARBA" id="ARBA00023242"/>
    </source>
</evidence>
<dbReference type="Pfam" id="PF12767">
    <property type="entry name" value="SAGA-Tad1"/>
    <property type="match status" value="1"/>
</dbReference>
<feature type="compositionally biased region" description="Basic and acidic residues" evidence="5">
    <location>
        <begin position="141"/>
        <end position="152"/>
    </location>
</feature>
<evidence type="ECO:0000256" key="5">
    <source>
        <dbReference type="SAM" id="MobiDB-lite"/>
    </source>
</evidence>
<accession>A0ABC8V0J9</accession>
<dbReference type="Proteomes" id="UP001642360">
    <property type="component" value="Unassembled WGS sequence"/>
</dbReference>
<dbReference type="InterPro" id="IPR024738">
    <property type="entry name" value="Hfi1/Tada1"/>
</dbReference>